<sequence>MMHKTMITVAAMVLLIQSPAHAISAKYRQQLENSGCTQASELQGCDITKSKAENAKAGFGETATPASTEAAADTTPYAGQWVAKNNEGATVATIRIDGKEQVWVNGKQVKAKRADGALLFKQGTITFTIQGDRRLEGEDVWIDSDAGTKGPINVE</sequence>
<protein>
    <submittedName>
        <fullName evidence="2">Uncharacterized protein</fullName>
    </submittedName>
</protein>
<reference evidence="2" key="1">
    <citation type="submission" date="2018-10" db="EMBL/GenBank/DDBJ databases">
        <authorList>
            <consortium name="NARMS: The National Antimicrobial Resistance Monitoring System"/>
        </authorList>
    </citation>
    <scope>NUCLEOTIDE SEQUENCE [LARGE SCALE GENOMIC DNA]</scope>
    <source>
        <strain evidence="2">CVM N17EC0388</strain>
    </source>
</reference>
<gene>
    <name evidence="2" type="ORF">D9F05_18480</name>
</gene>
<keyword evidence="1" id="KW-0732">Signal</keyword>
<evidence type="ECO:0000256" key="1">
    <source>
        <dbReference type="SAM" id="SignalP"/>
    </source>
</evidence>
<dbReference type="AlphaFoldDB" id="A0A3L0W7B7"/>
<feature type="signal peptide" evidence="1">
    <location>
        <begin position="1"/>
        <end position="22"/>
    </location>
</feature>
<feature type="chain" id="PRO_5018273107" evidence="1">
    <location>
        <begin position="23"/>
        <end position="155"/>
    </location>
</feature>
<dbReference type="EMBL" id="RNRV01000040">
    <property type="protein sequence ID" value="MHO06317.1"/>
    <property type="molecule type" value="Genomic_DNA"/>
</dbReference>
<organism evidence="2">
    <name type="scientific">Escherichia coli</name>
    <dbReference type="NCBI Taxonomy" id="562"/>
    <lineage>
        <taxon>Bacteria</taxon>
        <taxon>Pseudomonadati</taxon>
        <taxon>Pseudomonadota</taxon>
        <taxon>Gammaproteobacteria</taxon>
        <taxon>Enterobacterales</taxon>
        <taxon>Enterobacteriaceae</taxon>
        <taxon>Escherichia</taxon>
    </lineage>
</organism>
<name>A0A3L0W7B7_ECOLX</name>
<evidence type="ECO:0000313" key="2">
    <source>
        <dbReference type="EMBL" id="MHO06317.1"/>
    </source>
</evidence>
<comment type="caution">
    <text evidence="2">The sequence shown here is derived from an EMBL/GenBank/DDBJ whole genome shotgun (WGS) entry which is preliminary data.</text>
</comment>
<accession>A0A3L0W7B7</accession>
<proteinExistence type="predicted"/>